<dbReference type="AlphaFoldDB" id="A0A0C9VZN8"/>
<sequence>MSSSGASDELSELLRVAGDDMIIAYRNKSSSPVRESSLRKRLRSASIESIESFIGDQRSTGSHINNGAPLSMAAIIKNAVRFFM</sequence>
<accession>A0A0C9VZN8</accession>
<organism evidence="1 2">
    <name type="scientific">Sphaerobolus stellatus (strain SS14)</name>
    <dbReference type="NCBI Taxonomy" id="990650"/>
    <lineage>
        <taxon>Eukaryota</taxon>
        <taxon>Fungi</taxon>
        <taxon>Dikarya</taxon>
        <taxon>Basidiomycota</taxon>
        <taxon>Agaricomycotina</taxon>
        <taxon>Agaricomycetes</taxon>
        <taxon>Phallomycetidae</taxon>
        <taxon>Geastrales</taxon>
        <taxon>Sphaerobolaceae</taxon>
        <taxon>Sphaerobolus</taxon>
    </lineage>
</organism>
<evidence type="ECO:0000313" key="2">
    <source>
        <dbReference type="Proteomes" id="UP000054279"/>
    </source>
</evidence>
<keyword evidence="2" id="KW-1185">Reference proteome</keyword>
<reference evidence="1 2" key="1">
    <citation type="submission" date="2014-06" db="EMBL/GenBank/DDBJ databases">
        <title>Evolutionary Origins and Diversification of the Mycorrhizal Mutualists.</title>
        <authorList>
            <consortium name="DOE Joint Genome Institute"/>
            <consortium name="Mycorrhizal Genomics Consortium"/>
            <person name="Kohler A."/>
            <person name="Kuo A."/>
            <person name="Nagy L.G."/>
            <person name="Floudas D."/>
            <person name="Copeland A."/>
            <person name="Barry K.W."/>
            <person name="Cichocki N."/>
            <person name="Veneault-Fourrey C."/>
            <person name="LaButti K."/>
            <person name="Lindquist E.A."/>
            <person name="Lipzen A."/>
            <person name="Lundell T."/>
            <person name="Morin E."/>
            <person name="Murat C."/>
            <person name="Riley R."/>
            <person name="Ohm R."/>
            <person name="Sun H."/>
            <person name="Tunlid A."/>
            <person name="Henrissat B."/>
            <person name="Grigoriev I.V."/>
            <person name="Hibbett D.S."/>
            <person name="Martin F."/>
        </authorList>
    </citation>
    <scope>NUCLEOTIDE SEQUENCE [LARGE SCALE GENOMIC DNA]</scope>
    <source>
        <strain evidence="1 2">SS14</strain>
    </source>
</reference>
<dbReference type="HOGENOM" id="CLU_187065_0_0_1"/>
<protein>
    <submittedName>
        <fullName evidence="1">Uncharacterized protein</fullName>
    </submittedName>
</protein>
<evidence type="ECO:0000313" key="1">
    <source>
        <dbReference type="EMBL" id="KIJ44570.1"/>
    </source>
</evidence>
<dbReference type="Proteomes" id="UP000054279">
    <property type="component" value="Unassembled WGS sequence"/>
</dbReference>
<dbReference type="EMBL" id="KN837117">
    <property type="protein sequence ID" value="KIJ44570.1"/>
    <property type="molecule type" value="Genomic_DNA"/>
</dbReference>
<proteinExistence type="predicted"/>
<name>A0A0C9VZN8_SPHS4</name>
<gene>
    <name evidence="1" type="ORF">M422DRAFT_30372</name>
</gene>